<keyword evidence="3" id="KW-1185">Reference proteome</keyword>
<accession>A0ABS7X2R6</accession>
<evidence type="ECO:0000313" key="3">
    <source>
        <dbReference type="Proteomes" id="UP001319883"/>
    </source>
</evidence>
<dbReference type="InterPro" id="IPR036188">
    <property type="entry name" value="FAD/NAD-bd_sf"/>
</dbReference>
<proteinExistence type="predicted"/>
<dbReference type="Gene3D" id="3.50.50.60">
    <property type="entry name" value="FAD/NAD(P)-binding domain"/>
    <property type="match status" value="1"/>
</dbReference>
<dbReference type="SUPFAM" id="SSF51905">
    <property type="entry name" value="FAD/NAD(P)-binding domain"/>
    <property type="match status" value="1"/>
</dbReference>
<dbReference type="PRINTS" id="PR00469">
    <property type="entry name" value="PNDRDTASEII"/>
</dbReference>
<dbReference type="InterPro" id="IPR050816">
    <property type="entry name" value="Flavin-dep_Halogenase_NPB"/>
</dbReference>
<evidence type="ECO:0000259" key="1">
    <source>
        <dbReference type="Pfam" id="PF01494"/>
    </source>
</evidence>
<evidence type="ECO:0000313" key="2">
    <source>
        <dbReference type="EMBL" id="MBZ9569185.1"/>
    </source>
</evidence>
<name>A0ABS7X2R6_9GAMM</name>
<dbReference type="Pfam" id="PF01494">
    <property type="entry name" value="FAD_binding_3"/>
    <property type="match status" value="1"/>
</dbReference>
<reference evidence="2 3" key="1">
    <citation type="submission" date="2021-05" db="EMBL/GenBank/DDBJ databases">
        <title>Petroleum and Energy Research Collection (APPE): ex situ preservation of microbial diversity associated with the oil industry and exploitation of its biotechnological potential.</title>
        <authorList>
            <person name="Paixao C.T.M."/>
            <person name="Gomes M.B."/>
            <person name="Oliveira V.M."/>
        </authorList>
    </citation>
    <scope>NUCLEOTIDE SEQUENCE [LARGE SCALE GENOMIC DNA]</scope>
    <source>
        <strain evidence="2 3">LIT2</strain>
    </source>
</reference>
<dbReference type="PANTHER" id="PTHR43747:SF1">
    <property type="entry name" value="SLR1998 PROTEIN"/>
    <property type="match status" value="1"/>
</dbReference>
<comment type="caution">
    <text evidence="2">The sequence shown here is derived from an EMBL/GenBank/DDBJ whole genome shotgun (WGS) entry which is preliminary data.</text>
</comment>
<dbReference type="Proteomes" id="UP001319883">
    <property type="component" value="Unassembled WGS sequence"/>
</dbReference>
<dbReference type="InterPro" id="IPR002938">
    <property type="entry name" value="FAD-bd"/>
</dbReference>
<feature type="domain" description="FAD-binding" evidence="1">
    <location>
        <begin position="12"/>
        <end position="201"/>
    </location>
</feature>
<dbReference type="RefSeq" id="WP_224421500.1">
    <property type="nucleotide sequence ID" value="NZ_JAGXFD010000002.1"/>
</dbReference>
<organism evidence="2 3">
    <name type="scientific">Modicisalibacter tunisiensis</name>
    <dbReference type="NCBI Taxonomy" id="390637"/>
    <lineage>
        <taxon>Bacteria</taxon>
        <taxon>Pseudomonadati</taxon>
        <taxon>Pseudomonadota</taxon>
        <taxon>Gammaproteobacteria</taxon>
        <taxon>Oceanospirillales</taxon>
        <taxon>Halomonadaceae</taxon>
        <taxon>Modicisalibacter</taxon>
    </lineage>
</organism>
<gene>
    <name evidence="2" type="ORF">KGQ91_16075</name>
</gene>
<sequence>MANLAPRADASDVVVIGAGPAGALAAARLADSGHRVQVVERTRFPRFSIGESLLPQCMAPLERAGLLDAVLAGDYQPKNGAAFTRRGVSTVIDFHDKTTPGWATTFQVERADFDQRLIEAARARGARVDFATTVDAVEPDARHPRLTVRDDTGHTRRLETRFILDASGYGRVLARRLGLARDPRLESRTALFTHVDTGLDDDFDREKILIGVHPDDAQLWYWLIPFRDGRASVGVVGDTATLEAAGDDAESRWRTLVDAEPRFAELLAGARPIRPVDALAGYSADVERLHGPGFALLGNAGEFLDPVFSSGVTIALRSADMAVPLVERTLAGESPDWAGEFERPLRAGTATFRAFVEAWYDGRLQRIIFHPDPPAELRRRISAVLAGYAWDRDNPLVTASRRRLDLLAELCGPLPEARP</sequence>
<dbReference type="PANTHER" id="PTHR43747">
    <property type="entry name" value="FAD-BINDING PROTEIN"/>
    <property type="match status" value="1"/>
</dbReference>
<protein>
    <submittedName>
        <fullName evidence="2">Tryptophan 7-halogenase</fullName>
    </submittedName>
</protein>
<dbReference type="EMBL" id="JAGXFD010000002">
    <property type="protein sequence ID" value="MBZ9569185.1"/>
    <property type="molecule type" value="Genomic_DNA"/>
</dbReference>